<dbReference type="Gene3D" id="3.20.20.70">
    <property type="entry name" value="Aldolase class I"/>
    <property type="match status" value="1"/>
</dbReference>
<proteinExistence type="predicted"/>
<name>A0ABZ1SH34_9ACTN</name>
<protein>
    <submittedName>
        <fullName evidence="1">Uncharacterized protein</fullName>
    </submittedName>
</protein>
<dbReference type="RefSeq" id="WP_142651461.1">
    <property type="nucleotide sequence ID" value="NZ_CP108085.1"/>
</dbReference>
<sequence>MRRHHIVWHGGEPLTIGVSRFTAMPAPFEESCEQRRIRHHLQTNATLISAEVSTRAGPSGVGRARLCPEPTVRGLPAACGAGSPTLVVSGNTAADGLFPVFEQVFISRWERSTPV</sequence>
<dbReference type="Proteomes" id="UP001432011">
    <property type="component" value="Chromosome"/>
</dbReference>
<evidence type="ECO:0000313" key="2">
    <source>
        <dbReference type="Proteomes" id="UP001432011"/>
    </source>
</evidence>
<dbReference type="InterPro" id="IPR013785">
    <property type="entry name" value="Aldolase_TIM"/>
</dbReference>
<organism evidence="1 2">
    <name type="scientific">Microbispora hainanensis</name>
    <dbReference type="NCBI Taxonomy" id="568844"/>
    <lineage>
        <taxon>Bacteria</taxon>
        <taxon>Bacillati</taxon>
        <taxon>Actinomycetota</taxon>
        <taxon>Actinomycetes</taxon>
        <taxon>Streptosporangiales</taxon>
        <taxon>Streptosporangiaceae</taxon>
        <taxon>Microbispora</taxon>
    </lineage>
</organism>
<reference evidence="1" key="1">
    <citation type="submission" date="2022-10" db="EMBL/GenBank/DDBJ databases">
        <title>The complete genomes of actinobacterial strains from the NBC collection.</title>
        <authorList>
            <person name="Joergensen T.S."/>
            <person name="Alvarez Arevalo M."/>
            <person name="Sterndorff E.B."/>
            <person name="Faurdal D."/>
            <person name="Vuksanovic O."/>
            <person name="Mourched A.-S."/>
            <person name="Charusanti P."/>
            <person name="Shaw S."/>
            <person name="Blin K."/>
            <person name="Weber T."/>
        </authorList>
    </citation>
    <scope>NUCLEOTIDE SEQUENCE</scope>
    <source>
        <strain evidence="1">NBC_00254</strain>
    </source>
</reference>
<evidence type="ECO:0000313" key="1">
    <source>
        <dbReference type="EMBL" id="WUP72298.1"/>
    </source>
</evidence>
<accession>A0ABZ1SH34</accession>
<gene>
    <name evidence="1" type="ORF">OG913_22980</name>
</gene>
<keyword evidence="2" id="KW-1185">Reference proteome</keyword>
<dbReference type="EMBL" id="CP108085">
    <property type="protein sequence ID" value="WUP72298.1"/>
    <property type="molecule type" value="Genomic_DNA"/>
</dbReference>